<evidence type="ECO:0008006" key="4">
    <source>
        <dbReference type="Google" id="ProtNLM"/>
    </source>
</evidence>
<comment type="caution">
    <text evidence="2">The sequence shown here is derived from an EMBL/GenBank/DDBJ whole genome shotgun (WGS) entry which is preliminary data.</text>
</comment>
<keyword evidence="3" id="KW-1185">Reference proteome</keyword>
<reference evidence="2 3" key="1">
    <citation type="submission" date="2019-06" db="EMBL/GenBank/DDBJ databases">
        <title>Whole genome shotgun sequence of Streptomyces spinoverrucosus NBRC 14228.</title>
        <authorList>
            <person name="Hosoyama A."/>
            <person name="Uohara A."/>
            <person name="Ohji S."/>
            <person name="Ichikawa N."/>
        </authorList>
    </citation>
    <scope>NUCLEOTIDE SEQUENCE [LARGE SCALE GENOMIC DNA]</scope>
    <source>
        <strain evidence="2 3">NBRC 14228</strain>
    </source>
</reference>
<evidence type="ECO:0000313" key="3">
    <source>
        <dbReference type="Proteomes" id="UP000317881"/>
    </source>
</evidence>
<feature type="chain" id="PRO_5021372543" description="Secreted protein" evidence="1">
    <location>
        <begin position="27"/>
        <end position="67"/>
    </location>
</feature>
<dbReference type="OrthoDB" id="4331173at2"/>
<sequence length="67" mass="6637">MRTRLLGLTAAVILAALGAMGPVAQAAVPAVDGPTCVAGHGTVEYDSSTGLWTCMGGKHDGEPITGN</sequence>
<keyword evidence="1" id="KW-0732">Signal</keyword>
<proteinExistence type="predicted"/>
<feature type="signal peptide" evidence="1">
    <location>
        <begin position="1"/>
        <end position="26"/>
    </location>
</feature>
<accession>A0A4Y3VKN7</accession>
<evidence type="ECO:0000313" key="2">
    <source>
        <dbReference type="EMBL" id="GEC07103.1"/>
    </source>
</evidence>
<dbReference type="AlphaFoldDB" id="A0A4Y3VKN7"/>
<gene>
    <name evidence="2" type="ORF">SSP24_47580</name>
</gene>
<organism evidence="2 3">
    <name type="scientific">Streptomyces spinoverrucosus</name>
    <dbReference type="NCBI Taxonomy" id="284043"/>
    <lineage>
        <taxon>Bacteria</taxon>
        <taxon>Bacillati</taxon>
        <taxon>Actinomycetota</taxon>
        <taxon>Actinomycetes</taxon>
        <taxon>Kitasatosporales</taxon>
        <taxon>Streptomycetaceae</taxon>
        <taxon>Streptomyces</taxon>
    </lineage>
</organism>
<dbReference type="RefSeq" id="WP_141311708.1">
    <property type="nucleotide sequence ID" value="NZ_BJND01000036.1"/>
</dbReference>
<dbReference type="Proteomes" id="UP000317881">
    <property type="component" value="Unassembled WGS sequence"/>
</dbReference>
<evidence type="ECO:0000256" key="1">
    <source>
        <dbReference type="SAM" id="SignalP"/>
    </source>
</evidence>
<protein>
    <recommendedName>
        <fullName evidence="4">Secreted protein</fullName>
    </recommendedName>
</protein>
<dbReference type="EMBL" id="BJND01000036">
    <property type="protein sequence ID" value="GEC07103.1"/>
    <property type="molecule type" value="Genomic_DNA"/>
</dbReference>
<name>A0A4Y3VKN7_9ACTN</name>